<dbReference type="RefSeq" id="WP_092498175.1">
    <property type="nucleotide sequence ID" value="NZ_FOFG01000013.1"/>
</dbReference>
<feature type="compositionally biased region" description="Polar residues" evidence="1">
    <location>
        <begin position="224"/>
        <end position="243"/>
    </location>
</feature>
<gene>
    <name evidence="4" type="ORF">SAMN05216548_11320</name>
</gene>
<evidence type="ECO:0000256" key="1">
    <source>
        <dbReference type="SAM" id="MobiDB-lite"/>
    </source>
</evidence>
<organism evidence="4 5">
    <name type="scientific">Faunimonas pinastri</name>
    <dbReference type="NCBI Taxonomy" id="1855383"/>
    <lineage>
        <taxon>Bacteria</taxon>
        <taxon>Pseudomonadati</taxon>
        <taxon>Pseudomonadota</taxon>
        <taxon>Alphaproteobacteria</taxon>
        <taxon>Hyphomicrobiales</taxon>
        <taxon>Afifellaceae</taxon>
        <taxon>Faunimonas</taxon>
    </lineage>
</organism>
<sequence length="271" mass="29024">MLSLAQNWRSASNRSRRLEAAARRLPRPSLASRVTARIAVFTVAVLLLSGIIHLATIFLIPPYSPAGVWARLAVYAKAGGFAEVPEAKNWLEPVPGLDPLFVYGSCRVSLAASPVHLSFRSSDRFWSVALLRKSGSVFYSVNDRTAVGGQLDMTIADPVQSEQMRAAAPDDRNRLILVQSPDEDVIALLRLYAPTDAARTQARDILKTATCHPIEVPPAARPQTGGQADGTTPPGSAPGTDSDNPLGAPQMRIPTARPLMPGKPVRPPGRG</sequence>
<dbReference type="Proteomes" id="UP000199647">
    <property type="component" value="Unassembled WGS sequence"/>
</dbReference>
<proteinExistence type="predicted"/>
<evidence type="ECO:0000256" key="2">
    <source>
        <dbReference type="SAM" id="Phobius"/>
    </source>
</evidence>
<name>A0A1H9M9E0_9HYPH</name>
<feature type="domain" description="DUF1254" evidence="3">
    <location>
        <begin position="102"/>
        <end position="208"/>
    </location>
</feature>
<feature type="region of interest" description="Disordered" evidence="1">
    <location>
        <begin position="213"/>
        <end position="271"/>
    </location>
</feature>
<evidence type="ECO:0000313" key="4">
    <source>
        <dbReference type="EMBL" id="SER20298.1"/>
    </source>
</evidence>
<keyword evidence="2" id="KW-0812">Transmembrane</keyword>
<dbReference type="AlphaFoldDB" id="A0A1H9M9E0"/>
<dbReference type="Pfam" id="PF06863">
    <property type="entry name" value="DUF1254"/>
    <property type="match status" value="1"/>
</dbReference>
<accession>A0A1H9M9E0</accession>
<evidence type="ECO:0000259" key="3">
    <source>
        <dbReference type="Pfam" id="PF06863"/>
    </source>
</evidence>
<feature type="transmembrane region" description="Helical" evidence="2">
    <location>
        <begin position="34"/>
        <end position="60"/>
    </location>
</feature>
<dbReference type="STRING" id="1855383.SAMN05216548_11320"/>
<dbReference type="EMBL" id="FOFG01000013">
    <property type="protein sequence ID" value="SER20298.1"/>
    <property type="molecule type" value="Genomic_DNA"/>
</dbReference>
<evidence type="ECO:0000313" key="5">
    <source>
        <dbReference type="Proteomes" id="UP000199647"/>
    </source>
</evidence>
<reference evidence="4 5" key="1">
    <citation type="submission" date="2016-10" db="EMBL/GenBank/DDBJ databases">
        <authorList>
            <person name="de Groot N.N."/>
        </authorList>
    </citation>
    <scope>NUCLEOTIDE SEQUENCE [LARGE SCALE GENOMIC DNA]</scope>
    <source>
        <strain evidence="4 5">A52C2</strain>
    </source>
</reference>
<protein>
    <submittedName>
        <fullName evidence="4">Uncharacterized membrane protein</fullName>
    </submittedName>
</protein>
<keyword evidence="5" id="KW-1185">Reference proteome</keyword>
<keyword evidence="2" id="KW-1133">Transmembrane helix</keyword>
<keyword evidence="2" id="KW-0472">Membrane</keyword>
<dbReference type="InterPro" id="IPR010679">
    <property type="entry name" value="DUF1254"/>
</dbReference>